<protein>
    <submittedName>
        <fullName evidence="1">Uncharacterized protein</fullName>
    </submittedName>
</protein>
<dbReference type="EMBL" id="ANOH01000228">
    <property type="protein sequence ID" value="EMI55101.1"/>
    <property type="molecule type" value="Genomic_DNA"/>
</dbReference>
<organism evidence="1 2">
    <name type="scientific">Rhodopirellula sallentina SM41</name>
    <dbReference type="NCBI Taxonomy" id="1263870"/>
    <lineage>
        <taxon>Bacteria</taxon>
        <taxon>Pseudomonadati</taxon>
        <taxon>Planctomycetota</taxon>
        <taxon>Planctomycetia</taxon>
        <taxon>Pirellulales</taxon>
        <taxon>Pirellulaceae</taxon>
        <taxon>Rhodopirellula</taxon>
    </lineage>
</organism>
<dbReference type="PATRIC" id="fig|1263870.3.peg.3642"/>
<evidence type="ECO:0000313" key="1">
    <source>
        <dbReference type="EMBL" id="EMI55101.1"/>
    </source>
</evidence>
<comment type="caution">
    <text evidence="1">The sequence shown here is derived from an EMBL/GenBank/DDBJ whole genome shotgun (WGS) entry which is preliminary data.</text>
</comment>
<gene>
    <name evidence="1" type="ORF">RSSM_03425</name>
</gene>
<sequence length="55" mass="6248">MLFVICRGLYVLPAEPKPFGELFDPGRRNLISSVLCQLSIDNLDQFVSTNSRDYV</sequence>
<dbReference type="AlphaFoldDB" id="M5UB73"/>
<evidence type="ECO:0000313" key="2">
    <source>
        <dbReference type="Proteomes" id="UP000011885"/>
    </source>
</evidence>
<name>M5UB73_9BACT</name>
<reference evidence="1 2" key="1">
    <citation type="journal article" date="2013" name="Mar. Genomics">
        <title>Expression of sulfatases in Rhodopirellula baltica and the diversity of sulfatases in the genus Rhodopirellula.</title>
        <authorList>
            <person name="Wegner C.E."/>
            <person name="Richter-Heitmann T."/>
            <person name="Klindworth A."/>
            <person name="Klockow C."/>
            <person name="Richter M."/>
            <person name="Achstetter T."/>
            <person name="Glockner F.O."/>
            <person name="Harder J."/>
        </authorList>
    </citation>
    <scope>NUCLEOTIDE SEQUENCE [LARGE SCALE GENOMIC DNA]</scope>
    <source>
        <strain evidence="1 2">SM41</strain>
    </source>
</reference>
<keyword evidence="2" id="KW-1185">Reference proteome</keyword>
<proteinExistence type="predicted"/>
<accession>M5UB73</accession>
<dbReference type="Proteomes" id="UP000011885">
    <property type="component" value="Unassembled WGS sequence"/>
</dbReference>